<name>A0AAV1RJT2_9ROSI</name>
<dbReference type="Proteomes" id="UP001314170">
    <property type="component" value="Unassembled WGS sequence"/>
</dbReference>
<reference evidence="1 2" key="1">
    <citation type="submission" date="2024-01" db="EMBL/GenBank/DDBJ databases">
        <authorList>
            <person name="Waweru B."/>
        </authorList>
    </citation>
    <scope>NUCLEOTIDE SEQUENCE [LARGE SCALE GENOMIC DNA]</scope>
</reference>
<comment type="caution">
    <text evidence="1">The sequence shown here is derived from an EMBL/GenBank/DDBJ whole genome shotgun (WGS) entry which is preliminary data.</text>
</comment>
<evidence type="ECO:0000313" key="2">
    <source>
        <dbReference type="Proteomes" id="UP001314170"/>
    </source>
</evidence>
<keyword evidence="2" id="KW-1185">Reference proteome</keyword>
<dbReference type="EMBL" id="CAWUPB010000994">
    <property type="protein sequence ID" value="CAK7335622.1"/>
    <property type="molecule type" value="Genomic_DNA"/>
</dbReference>
<proteinExistence type="predicted"/>
<gene>
    <name evidence="1" type="ORF">DCAF_LOCUS10620</name>
</gene>
<accession>A0AAV1RJT2</accession>
<dbReference type="AlphaFoldDB" id="A0AAV1RJT2"/>
<organism evidence="1 2">
    <name type="scientific">Dovyalis caffra</name>
    <dbReference type="NCBI Taxonomy" id="77055"/>
    <lineage>
        <taxon>Eukaryota</taxon>
        <taxon>Viridiplantae</taxon>
        <taxon>Streptophyta</taxon>
        <taxon>Embryophyta</taxon>
        <taxon>Tracheophyta</taxon>
        <taxon>Spermatophyta</taxon>
        <taxon>Magnoliopsida</taxon>
        <taxon>eudicotyledons</taxon>
        <taxon>Gunneridae</taxon>
        <taxon>Pentapetalae</taxon>
        <taxon>rosids</taxon>
        <taxon>fabids</taxon>
        <taxon>Malpighiales</taxon>
        <taxon>Salicaceae</taxon>
        <taxon>Flacourtieae</taxon>
        <taxon>Dovyalis</taxon>
    </lineage>
</organism>
<sequence length="91" mass="10643">MDSGGVAEGKLDRGGATEFEAKDLLLDMLKQVMTIEDEERLHLEKLQERVCDVLICKSKYKELQLHMKKEHDITYNSITTFDHHKIEQIKR</sequence>
<protein>
    <submittedName>
        <fullName evidence="1">Uncharacterized protein</fullName>
    </submittedName>
</protein>
<evidence type="ECO:0000313" key="1">
    <source>
        <dbReference type="EMBL" id="CAK7335622.1"/>
    </source>
</evidence>